<feature type="compositionally biased region" description="Basic residues" evidence="1">
    <location>
        <begin position="62"/>
        <end position="71"/>
    </location>
</feature>
<accession>G0NGC5</accession>
<evidence type="ECO:0000256" key="1">
    <source>
        <dbReference type="SAM" id="MobiDB-lite"/>
    </source>
</evidence>
<sequence>MLVVQVSPNRSTAFSDQFGDNSSVPSAKDKEKERAHDADDGNYRFFDETTLDLPDDANYRWSGRKQKKRRKTDVYGAAGPFNHKDEDAASGIRQKTSEGTGMFVSKPSKPEASTEASKDALVRNGADFVTFKLQFMESSQLRPTERRLFNPYHSKDDKKRSLKERRLEKSTIGRINRDSALVSQKGNGQYSNYVPTLQNPQPQDPDLESRVYSSDRKGSHAVQDSQALESRMEHKPTIRTLRVVAVYSRRMCDQPTHQTTTIVTKQAGRTRHRTK</sequence>
<evidence type="ECO:0000313" key="3">
    <source>
        <dbReference type="Proteomes" id="UP000008068"/>
    </source>
</evidence>
<evidence type="ECO:0000313" key="2">
    <source>
        <dbReference type="EMBL" id="EGT59986.1"/>
    </source>
</evidence>
<keyword evidence="3" id="KW-1185">Reference proteome</keyword>
<dbReference type="InParanoid" id="G0NGC5"/>
<reference evidence="3" key="1">
    <citation type="submission" date="2011-07" db="EMBL/GenBank/DDBJ databases">
        <authorList>
            <consortium name="Caenorhabditis brenneri Sequencing and Analysis Consortium"/>
            <person name="Wilson R.K."/>
        </authorList>
    </citation>
    <scope>NUCLEOTIDE SEQUENCE [LARGE SCALE GENOMIC DNA]</scope>
    <source>
        <strain evidence="3">PB2801</strain>
    </source>
</reference>
<feature type="compositionally biased region" description="Polar residues" evidence="1">
    <location>
        <begin position="181"/>
        <end position="201"/>
    </location>
</feature>
<dbReference type="EMBL" id="GL379879">
    <property type="protein sequence ID" value="EGT59986.1"/>
    <property type="molecule type" value="Genomic_DNA"/>
</dbReference>
<feature type="compositionally biased region" description="Basic and acidic residues" evidence="1">
    <location>
        <begin position="146"/>
        <end position="177"/>
    </location>
</feature>
<protein>
    <submittedName>
        <fullName evidence="2">Uncharacterized protein</fullName>
    </submittedName>
</protein>
<feature type="compositionally biased region" description="Basic and acidic residues" evidence="1">
    <location>
        <begin position="207"/>
        <end position="218"/>
    </location>
</feature>
<proteinExistence type="predicted"/>
<gene>
    <name evidence="2" type="ORF">CAEBREN_08898</name>
</gene>
<dbReference type="HOGENOM" id="CLU_1012771_0_0_1"/>
<feature type="region of interest" description="Disordered" evidence="1">
    <location>
        <begin position="146"/>
        <end position="232"/>
    </location>
</feature>
<feature type="compositionally biased region" description="Polar residues" evidence="1">
    <location>
        <begin position="1"/>
        <end position="25"/>
    </location>
</feature>
<organism evidence="3">
    <name type="scientific">Caenorhabditis brenneri</name>
    <name type="common">Nematode worm</name>
    <dbReference type="NCBI Taxonomy" id="135651"/>
    <lineage>
        <taxon>Eukaryota</taxon>
        <taxon>Metazoa</taxon>
        <taxon>Ecdysozoa</taxon>
        <taxon>Nematoda</taxon>
        <taxon>Chromadorea</taxon>
        <taxon>Rhabditida</taxon>
        <taxon>Rhabditina</taxon>
        <taxon>Rhabditomorpha</taxon>
        <taxon>Rhabditoidea</taxon>
        <taxon>Rhabditidae</taxon>
        <taxon>Peloderinae</taxon>
        <taxon>Caenorhabditis</taxon>
    </lineage>
</organism>
<dbReference type="Proteomes" id="UP000008068">
    <property type="component" value="Unassembled WGS sequence"/>
</dbReference>
<dbReference type="AlphaFoldDB" id="G0NGC5"/>
<feature type="compositionally biased region" description="Basic and acidic residues" evidence="1">
    <location>
        <begin position="27"/>
        <end position="47"/>
    </location>
</feature>
<name>G0NGC5_CAEBE</name>
<feature type="region of interest" description="Disordered" evidence="1">
    <location>
        <begin position="1"/>
        <end position="116"/>
    </location>
</feature>